<dbReference type="EMBL" id="NUSY01000039">
    <property type="protein sequence ID" value="PHE08009.1"/>
    <property type="molecule type" value="Genomic_DNA"/>
</dbReference>
<evidence type="ECO:0008006" key="5">
    <source>
        <dbReference type="Google" id="ProtNLM"/>
    </source>
</evidence>
<reference evidence="2 4" key="2">
    <citation type="submission" date="2017-09" db="EMBL/GenBank/DDBJ databases">
        <title>Large-scale bioinformatics analysis of Bacillus genomes uncovers conserved roles of natural products in bacterial physiology.</title>
        <authorList>
            <consortium name="Agbiome Team Llc"/>
            <person name="Bleich R.M."/>
            <person name="Grubbs K.J."/>
            <person name="Santa Maria K.C."/>
            <person name="Allen S.E."/>
            <person name="Farag S."/>
            <person name="Shank E.A."/>
            <person name="Bowers A."/>
        </authorList>
    </citation>
    <scope>NUCLEOTIDE SEQUENCE [LARGE SCALE GENOMIC DNA]</scope>
    <source>
        <strain evidence="2 4">AFS042148</strain>
    </source>
</reference>
<dbReference type="AlphaFoldDB" id="A0AAP8EZ42"/>
<evidence type="ECO:0000313" key="2">
    <source>
        <dbReference type="EMBL" id="PHE08009.1"/>
    </source>
</evidence>
<sequence>MTLNRWLTNEEYEVAKSNGISRKALYMRVYTYGWELQEALTIPPRAYWHIGEGKFNKLLKVAKENGINPSTFYGRVNSGWDPQDAATVPVRKQNDRKDWAKIAEENGISASTFRSRVATYGWDPKKAATTPSRNKKAKKNFS</sequence>
<proteinExistence type="predicted"/>
<name>A0AAP8EZ42_9BACI</name>
<evidence type="ECO:0000313" key="3">
    <source>
        <dbReference type="Proteomes" id="UP000220078"/>
    </source>
</evidence>
<protein>
    <recommendedName>
        <fullName evidence="5">Nucleoside permease</fullName>
    </recommendedName>
</protein>
<comment type="caution">
    <text evidence="2">The sequence shown here is derived from an EMBL/GenBank/DDBJ whole genome shotgun (WGS) entry which is preliminary data.</text>
</comment>
<reference evidence="1 3" key="1">
    <citation type="submission" date="2017-09" db="EMBL/GenBank/DDBJ databases">
        <title>Large-scale bioinformatics analysis of Bacillus genomes uncovers conserved roles of natural products in bacterial physiology.</title>
        <authorList>
            <consortium name="Agbiome Team Llc"/>
            <person name="Bleich R.M."/>
            <person name="Kirk G.J."/>
            <person name="Santa Maria K.C."/>
            <person name="Allen S.E."/>
            <person name="Farag S."/>
            <person name="Shank E.A."/>
            <person name="Bowers A."/>
        </authorList>
    </citation>
    <scope>NUCLEOTIDE SEQUENCE [LARGE SCALE GENOMIC DNA]</scope>
    <source>
        <strain evidence="1 3">AFS027629</strain>
    </source>
</reference>
<dbReference type="EMBL" id="NUAP01000032">
    <property type="protein sequence ID" value="PEN87091.1"/>
    <property type="molecule type" value="Genomic_DNA"/>
</dbReference>
<dbReference type="Proteomes" id="UP000220078">
    <property type="component" value="Unassembled WGS sequence"/>
</dbReference>
<gene>
    <name evidence="1" type="ORF">CN551_18710</name>
    <name evidence="2" type="ORF">COF62_25805</name>
</gene>
<dbReference type="RefSeq" id="WP_000174364.1">
    <property type="nucleotide sequence ID" value="NZ_JBALNA010000017.1"/>
</dbReference>
<evidence type="ECO:0000313" key="4">
    <source>
        <dbReference type="Proteomes" id="UP000224044"/>
    </source>
</evidence>
<organism evidence="2 4">
    <name type="scientific">Bacillus toyonensis</name>
    <dbReference type="NCBI Taxonomy" id="155322"/>
    <lineage>
        <taxon>Bacteria</taxon>
        <taxon>Bacillati</taxon>
        <taxon>Bacillota</taxon>
        <taxon>Bacilli</taxon>
        <taxon>Bacillales</taxon>
        <taxon>Bacillaceae</taxon>
        <taxon>Bacillus</taxon>
        <taxon>Bacillus cereus group</taxon>
    </lineage>
</organism>
<accession>A0AAP8EZ42</accession>
<dbReference type="Proteomes" id="UP000224044">
    <property type="component" value="Unassembled WGS sequence"/>
</dbReference>
<evidence type="ECO:0000313" key="1">
    <source>
        <dbReference type="EMBL" id="PEN87091.1"/>
    </source>
</evidence>